<sequence>MSARTKDQSWLAGLTSVVTATVLVVAVALAVALALVPRLLGGGALTVLTGSMEPTLSPGDMVVVRPVEAGDVRVGDVVTFQPVSDDPTLITHRVVAKQVGSSGTTFVTRGDANGADDAPIVGDQIMGEVVYHVPYVGHLAVWVGGSKQGIVVATGAALLAYAALMFLRPQRRSAVEDDDAAELGAPAATPVAAEQGVSS</sequence>
<dbReference type="OrthoDB" id="3178064at2"/>
<keyword evidence="4 7" id="KW-0472">Membrane</keyword>
<dbReference type="Proteomes" id="UP000222106">
    <property type="component" value="Unassembled WGS sequence"/>
</dbReference>
<dbReference type="GO" id="GO:0004252">
    <property type="term" value="F:serine-type endopeptidase activity"/>
    <property type="evidence" value="ECO:0007669"/>
    <property type="project" value="UniProtKB-UniRule"/>
</dbReference>
<reference evidence="9 10" key="1">
    <citation type="submission" date="2017-10" db="EMBL/GenBank/DDBJ databases">
        <title>Sequencing the genomes of 1000 actinobacteria strains.</title>
        <authorList>
            <person name="Klenk H.-P."/>
        </authorList>
    </citation>
    <scope>NUCLEOTIDE SEQUENCE [LARGE SCALE GENOMIC DNA]</scope>
    <source>
        <strain evidence="9 10">DSM 21838</strain>
    </source>
</reference>
<evidence type="ECO:0000256" key="4">
    <source>
        <dbReference type="ARBA" id="ARBA00023136"/>
    </source>
</evidence>
<feature type="transmembrane region" description="Helical" evidence="7">
    <location>
        <begin position="149"/>
        <end position="167"/>
    </location>
</feature>
<protein>
    <recommendedName>
        <fullName evidence="5">Signal peptidase I</fullName>
        <ecNumber evidence="5">3.4.21.89</ecNumber>
    </recommendedName>
</protein>
<comment type="subcellular location">
    <subcellularLocation>
        <location evidence="1">Membrane</location>
    </subcellularLocation>
</comment>
<dbReference type="Gene3D" id="2.10.109.10">
    <property type="entry name" value="Umud Fragment, subunit A"/>
    <property type="match status" value="1"/>
</dbReference>
<dbReference type="InterPro" id="IPR001733">
    <property type="entry name" value="Peptidase_S26B"/>
</dbReference>
<accession>A0A2A9ENS5</accession>
<evidence type="ECO:0000256" key="7">
    <source>
        <dbReference type="SAM" id="Phobius"/>
    </source>
</evidence>
<name>A0A2A9ENS5_9MICO</name>
<feature type="region of interest" description="Disordered" evidence="6">
    <location>
        <begin position="177"/>
        <end position="199"/>
    </location>
</feature>
<evidence type="ECO:0000313" key="9">
    <source>
        <dbReference type="EMBL" id="PFG40443.1"/>
    </source>
</evidence>
<keyword evidence="10" id="KW-1185">Reference proteome</keyword>
<dbReference type="GO" id="GO:0016020">
    <property type="term" value="C:membrane"/>
    <property type="evidence" value="ECO:0007669"/>
    <property type="project" value="UniProtKB-SubCell"/>
</dbReference>
<dbReference type="PRINTS" id="PR00728">
    <property type="entry name" value="SIGNALPTASE"/>
</dbReference>
<dbReference type="InterPro" id="IPR036286">
    <property type="entry name" value="LexA/Signal_pep-like_sf"/>
</dbReference>
<dbReference type="GO" id="GO:0009003">
    <property type="term" value="F:signal peptidase activity"/>
    <property type="evidence" value="ECO:0007669"/>
    <property type="project" value="UniProtKB-EC"/>
</dbReference>
<dbReference type="PANTHER" id="PTHR10806">
    <property type="entry name" value="SIGNAL PEPTIDASE COMPLEX CATALYTIC SUBUNIT SEC11"/>
    <property type="match status" value="1"/>
</dbReference>
<dbReference type="Pfam" id="PF10502">
    <property type="entry name" value="Peptidase_S26"/>
    <property type="match status" value="1"/>
</dbReference>
<organism evidence="9 10">
    <name type="scientific">Georgenia soli</name>
    <dbReference type="NCBI Taxonomy" id="638953"/>
    <lineage>
        <taxon>Bacteria</taxon>
        <taxon>Bacillati</taxon>
        <taxon>Actinomycetota</taxon>
        <taxon>Actinomycetes</taxon>
        <taxon>Micrococcales</taxon>
        <taxon>Bogoriellaceae</taxon>
        <taxon>Georgenia</taxon>
    </lineage>
</organism>
<evidence type="ECO:0000256" key="6">
    <source>
        <dbReference type="SAM" id="MobiDB-lite"/>
    </source>
</evidence>
<keyword evidence="2 7" id="KW-0812">Transmembrane</keyword>
<keyword evidence="3 7" id="KW-1133">Transmembrane helix</keyword>
<comment type="caution">
    <text evidence="9">The sequence shown here is derived from an EMBL/GenBank/DDBJ whole genome shotgun (WGS) entry which is preliminary data.</text>
</comment>
<dbReference type="InterPro" id="IPR019533">
    <property type="entry name" value="Peptidase_S26"/>
</dbReference>
<gene>
    <name evidence="9" type="ORF">ATJ97_2972</name>
</gene>
<evidence type="ECO:0000256" key="1">
    <source>
        <dbReference type="ARBA" id="ARBA00004370"/>
    </source>
</evidence>
<dbReference type="AlphaFoldDB" id="A0A2A9ENS5"/>
<evidence type="ECO:0000259" key="8">
    <source>
        <dbReference type="Pfam" id="PF10502"/>
    </source>
</evidence>
<dbReference type="PANTHER" id="PTHR10806:SF6">
    <property type="entry name" value="SIGNAL PEPTIDASE COMPLEX CATALYTIC SUBUNIT SEC11"/>
    <property type="match status" value="1"/>
</dbReference>
<dbReference type="SUPFAM" id="SSF51306">
    <property type="entry name" value="LexA/Signal peptidase"/>
    <property type="match status" value="1"/>
</dbReference>
<dbReference type="GO" id="GO:0006465">
    <property type="term" value="P:signal peptide processing"/>
    <property type="evidence" value="ECO:0007669"/>
    <property type="project" value="UniProtKB-UniRule"/>
</dbReference>
<dbReference type="CDD" id="cd06530">
    <property type="entry name" value="S26_SPase_I"/>
    <property type="match status" value="1"/>
</dbReference>
<dbReference type="NCBIfam" id="TIGR02228">
    <property type="entry name" value="sigpep_I_arch"/>
    <property type="match status" value="1"/>
</dbReference>
<evidence type="ECO:0000313" key="10">
    <source>
        <dbReference type="Proteomes" id="UP000222106"/>
    </source>
</evidence>
<feature type="transmembrane region" description="Helical" evidence="7">
    <location>
        <begin position="12"/>
        <end position="36"/>
    </location>
</feature>
<dbReference type="EMBL" id="PDJI01000004">
    <property type="protein sequence ID" value="PFG40443.1"/>
    <property type="molecule type" value="Genomic_DNA"/>
</dbReference>
<feature type="domain" description="Peptidase S26" evidence="8">
    <location>
        <begin position="23"/>
        <end position="96"/>
    </location>
</feature>
<dbReference type="EC" id="3.4.21.89" evidence="5"/>
<proteinExistence type="predicted"/>
<evidence type="ECO:0000256" key="5">
    <source>
        <dbReference type="NCBIfam" id="TIGR02228"/>
    </source>
</evidence>
<dbReference type="RefSeq" id="WP_098484353.1">
    <property type="nucleotide sequence ID" value="NZ_PDJI01000004.1"/>
</dbReference>
<evidence type="ECO:0000256" key="3">
    <source>
        <dbReference type="ARBA" id="ARBA00022989"/>
    </source>
</evidence>
<evidence type="ECO:0000256" key="2">
    <source>
        <dbReference type="ARBA" id="ARBA00022692"/>
    </source>
</evidence>